<evidence type="ECO:0000313" key="1">
    <source>
        <dbReference type="EMBL" id="MFD1947811.1"/>
    </source>
</evidence>
<dbReference type="EMBL" id="JBHUGD010000003">
    <property type="protein sequence ID" value="MFD1947811.1"/>
    <property type="molecule type" value="Genomic_DNA"/>
</dbReference>
<name>A0ABW4TPB6_9ACTN</name>
<gene>
    <name evidence="1" type="ORF">ACFSDE_13510</name>
</gene>
<accession>A0ABW4TPB6</accession>
<sequence length="180" mass="20094">MTEDELVDLMTSLEEGVPVPGKAAAFEDEARRLAVGEHGRAQLLAAAGEHWQMRGEYDEARRCYREARVDGGDALVDIWAHFLSLALAEGDEEQVTVVDKSLRVAVSVDALEPATCHFVGESYELHGRLRDALRWFTLPLTWGEEDDLDDECLRARWRVRRDLGLPIDRLDSLATPPGPG</sequence>
<reference evidence="2" key="1">
    <citation type="journal article" date="2019" name="Int. J. Syst. Evol. Microbiol.">
        <title>The Global Catalogue of Microorganisms (GCM) 10K type strain sequencing project: providing services to taxonomists for standard genome sequencing and annotation.</title>
        <authorList>
            <consortium name="The Broad Institute Genomics Platform"/>
            <consortium name="The Broad Institute Genome Sequencing Center for Infectious Disease"/>
            <person name="Wu L."/>
            <person name="Ma J."/>
        </authorList>
    </citation>
    <scope>NUCLEOTIDE SEQUENCE [LARGE SCALE GENOMIC DNA]</scope>
    <source>
        <strain evidence="2">CGMCC 1.12477</strain>
    </source>
</reference>
<dbReference type="SUPFAM" id="SSF48452">
    <property type="entry name" value="TPR-like"/>
    <property type="match status" value="1"/>
</dbReference>
<organism evidence="1 2">
    <name type="scientific">Nocardioides aestuarii</name>
    <dbReference type="NCBI Taxonomy" id="252231"/>
    <lineage>
        <taxon>Bacteria</taxon>
        <taxon>Bacillati</taxon>
        <taxon>Actinomycetota</taxon>
        <taxon>Actinomycetes</taxon>
        <taxon>Propionibacteriales</taxon>
        <taxon>Nocardioidaceae</taxon>
        <taxon>Nocardioides</taxon>
    </lineage>
</organism>
<keyword evidence="2" id="KW-1185">Reference proteome</keyword>
<dbReference type="InterPro" id="IPR011990">
    <property type="entry name" value="TPR-like_helical_dom_sf"/>
</dbReference>
<evidence type="ECO:0008006" key="3">
    <source>
        <dbReference type="Google" id="ProtNLM"/>
    </source>
</evidence>
<proteinExistence type="predicted"/>
<dbReference type="Proteomes" id="UP001597351">
    <property type="component" value="Unassembled WGS sequence"/>
</dbReference>
<dbReference type="RefSeq" id="WP_343919249.1">
    <property type="nucleotide sequence ID" value="NZ_BAAAJT010000002.1"/>
</dbReference>
<evidence type="ECO:0000313" key="2">
    <source>
        <dbReference type="Proteomes" id="UP001597351"/>
    </source>
</evidence>
<comment type="caution">
    <text evidence="1">The sequence shown here is derived from an EMBL/GenBank/DDBJ whole genome shotgun (WGS) entry which is preliminary data.</text>
</comment>
<protein>
    <recommendedName>
        <fullName evidence="3">Tetratricopeptide repeat protein</fullName>
    </recommendedName>
</protein>